<gene>
    <name evidence="2" type="ORF">GH811_06715</name>
</gene>
<dbReference type="RefSeq" id="WP_186893795.1">
    <property type="nucleotide sequence ID" value="NZ_WJBE01000004.1"/>
</dbReference>
<sequence length="158" mass="19001">MERETRKQIRLKTYNYSQNGYYFITICTKDRNELLCNKNAKLKEDNTFELSEKGKVVDDSIKNIEEIYTDVKTDYYVIMPNHIHLLLSIKNSSDISISRIIKQTKGLVTKRIGSSIWQKSFYDHVIRNEQDYYEIVRYIQMNPLKWENDKYYKSIMSK</sequence>
<dbReference type="Proteomes" id="UP000622405">
    <property type="component" value="Unassembled WGS sequence"/>
</dbReference>
<protein>
    <submittedName>
        <fullName evidence="2">Transposase</fullName>
    </submittedName>
</protein>
<evidence type="ECO:0000259" key="1">
    <source>
        <dbReference type="SMART" id="SM01321"/>
    </source>
</evidence>
<dbReference type="EMBL" id="WJBE01000004">
    <property type="protein sequence ID" value="MBC3899303.1"/>
    <property type="molecule type" value="Genomic_DNA"/>
</dbReference>
<dbReference type="InterPro" id="IPR002686">
    <property type="entry name" value="Transposase_17"/>
</dbReference>
<dbReference type="SUPFAM" id="SSF143422">
    <property type="entry name" value="Transposase IS200-like"/>
    <property type="match status" value="1"/>
</dbReference>
<dbReference type="SMART" id="SM01321">
    <property type="entry name" value="Y1_Tnp"/>
    <property type="match status" value="1"/>
</dbReference>
<comment type="caution">
    <text evidence="2">The sequence shown here is derived from an EMBL/GenBank/DDBJ whole genome shotgun (WGS) entry which is preliminary data.</text>
</comment>
<evidence type="ECO:0000313" key="2">
    <source>
        <dbReference type="EMBL" id="MBC3899303.1"/>
    </source>
</evidence>
<proteinExistence type="predicted"/>
<accession>A0ABR6YVT8</accession>
<reference evidence="2 3" key="1">
    <citation type="journal article" date="2020" name="mSystems">
        <title>Defining Genomic and Predicted Metabolic Features of the Acetobacterium Genus.</title>
        <authorList>
            <person name="Ross D.E."/>
            <person name="Marshall C.W."/>
            <person name="Gulliver D."/>
            <person name="May H.D."/>
            <person name="Norman R.S."/>
        </authorList>
    </citation>
    <scope>NUCLEOTIDE SEQUENCE [LARGE SCALE GENOMIC DNA]</scope>
    <source>
        <strain evidence="2 3">DSM 4132</strain>
    </source>
</reference>
<dbReference type="InterPro" id="IPR036515">
    <property type="entry name" value="Transposase_17_sf"/>
</dbReference>
<name>A0ABR6YVT8_9FIRM</name>
<evidence type="ECO:0000313" key="3">
    <source>
        <dbReference type="Proteomes" id="UP000622405"/>
    </source>
</evidence>
<organism evidence="2 3">
    <name type="scientific">Acetobacterium malicum</name>
    <dbReference type="NCBI Taxonomy" id="52692"/>
    <lineage>
        <taxon>Bacteria</taxon>
        <taxon>Bacillati</taxon>
        <taxon>Bacillota</taxon>
        <taxon>Clostridia</taxon>
        <taxon>Eubacteriales</taxon>
        <taxon>Eubacteriaceae</taxon>
        <taxon>Acetobacterium</taxon>
    </lineage>
</organism>
<dbReference type="Gene3D" id="3.30.70.1290">
    <property type="entry name" value="Transposase IS200-like"/>
    <property type="match status" value="1"/>
</dbReference>
<dbReference type="InterPro" id="IPR052715">
    <property type="entry name" value="RAYT_transposase"/>
</dbReference>
<dbReference type="PANTHER" id="PTHR36966">
    <property type="entry name" value="REP-ASSOCIATED TYROSINE TRANSPOSASE"/>
    <property type="match status" value="1"/>
</dbReference>
<dbReference type="PANTHER" id="PTHR36966:SF1">
    <property type="entry name" value="REP-ASSOCIATED TYROSINE TRANSPOSASE"/>
    <property type="match status" value="1"/>
</dbReference>
<keyword evidence="3" id="KW-1185">Reference proteome</keyword>
<feature type="domain" description="Transposase IS200-like" evidence="1">
    <location>
        <begin position="17"/>
        <end position="142"/>
    </location>
</feature>